<dbReference type="InParanoid" id="D8T5K5"/>
<evidence type="ECO:0000313" key="1">
    <source>
        <dbReference type="EMBL" id="EFJ08153.1"/>
    </source>
</evidence>
<dbReference type="Gene3D" id="1.10.3290.10">
    <property type="entry name" value="Fido-like domain"/>
    <property type="match status" value="1"/>
</dbReference>
<dbReference type="EMBL" id="GL377677">
    <property type="protein sequence ID" value="EFJ08153.1"/>
    <property type="molecule type" value="Genomic_DNA"/>
</dbReference>
<dbReference type="AlphaFoldDB" id="D8T5K5"/>
<organism evidence="2">
    <name type="scientific">Selaginella moellendorffii</name>
    <name type="common">Spikemoss</name>
    <dbReference type="NCBI Taxonomy" id="88036"/>
    <lineage>
        <taxon>Eukaryota</taxon>
        <taxon>Viridiplantae</taxon>
        <taxon>Streptophyta</taxon>
        <taxon>Embryophyta</taxon>
        <taxon>Tracheophyta</taxon>
        <taxon>Lycopodiopsida</taxon>
        <taxon>Selaginellales</taxon>
        <taxon>Selaginellaceae</taxon>
        <taxon>Selaginella</taxon>
    </lineage>
</organism>
<sequence>MEIHAKEALAQYLFQVNKIEQEGFDTYAETRDAIFCNGALALGDAVQSDSRLEAVRCLHKSLRAMFPPLEGDDDQAHHGIVIPKLSVPKILEAHGELMRSTKPKIAARLRKDPHEIAYTRMVTGGLHVFTWPTQVESSLEKLVEDANRELEEMFPASQEESLISVEQTEDLLKEEEPPFVDKRAYYECFARAQEKHEFPLMEGSIDKYCVTEEALAEFKVYPPSDLAALVIEGVYVGWKRMFAWLPKITPS</sequence>
<dbReference type="KEGG" id="smo:SELMODRAFT_429260"/>
<gene>
    <name evidence="1" type="ORF">SELMODRAFT_429260</name>
</gene>
<dbReference type="Proteomes" id="UP000001514">
    <property type="component" value="Unassembled WGS sequence"/>
</dbReference>
<dbReference type="HOGENOM" id="CLU_072928_0_0_1"/>
<reference evidence="1 2" key="1">
    <citation type="journal article" date="2011" name="Science">
        <title>The Selaginella genome identifies genetic changes associated with the evolution of vascular plants.</title>
        <authorList>
            <person name="Banks J.A."/>
            <person name="Nishiyama T."/>
            <person name="Hasebe M."/>
            <person name="Bowman J.L."/>
            <person name="Gribskov M."/>
            <person name="dePamphilis C."/>
            <person name="Albert V.A."/>
            <person name="Aono N."/>
            <person name="Aoyama T."/>
            <person name="Ambrose B.A."/>
            <person name="Ashton N.W."/>
            <person name="Axtell M.J."/>
            <person name="Barker E."/>
            <person name="Barker M.S."/>
            <person name="Bennetzen J.L."/>
            <person name="Bonawitz N.D."/>
            <person name="Chapple C."/>
            <person name="Cheng C."/>
            <person name="Correa L.G."/>
            <person name="Dacre M."/>
            <person name="DeBarry J."/>
            <person name="Dreyer I."/>
            <person name="Elias M."/>
            <person name="Engstrom E.M."/>
            <person name="Estelle M."/>
            <person name="Feng L."/>
            <person name="Finet C."/>
            <person name="Floyd S.K."/>
            <person name="Frommer W.B."/>
            <person name="Fujita T."/>
            <person name="Gramzow L."/>
            <person name="Gutensohn M."/>
            <person name="Harholt J."/>
            <person name="Hattori M."/>
            <person name="Heyl A."/>
            <person name="Hirai T."/>
            <person name="Hiwatashi Y."/>
            <person name="Ishikawa M."/>
            <person name="Iwata M."/>
            <person name="Karol K.G."/>
            <person name="Koehler B."/>
            <person name="Kolukisaoglu U."/>
            <person name="Kubo M."/>
            <person name="Kurata T."/>
            <person name="Lalonde S."/>
            <person name="Li K."/>
            <person name="Li Y."/>
            <person name="Litt A."/>
            <person name="Lyons E."/>
            <person name="Manning G."/>
            <person name="Maruyama T."/>
            <person name="Michael T.P."/>
            <person name="Mikami K."/>
            <person name="Miyazaki S."/>
            <person name="Morinaga S."/>
            <person name="Murata T."/>
            <person name="Mueller-Roeber B."/>
            <person name="Nelson D.R."/>
            <person name="Obara M."/>
            <person name="Oguri Y."/>
            <person name="Olmstead R.G."/>
            <person name="Onodera N."/>
            <person name="Petersen B.L."/>
            <person name="Pils B."/>
            <person name="Prigge M."/>
            <person name="Rensing S.A."/>
            <person name="Riano-Pachon D.M."/>
            <person name="Roberts A.W."/>
            <person name="Sato Y."/>
            <person name="Scheller H.V."/>
            <person name="Schulz B."/>
            <person name="Schulz C."/>
            <person name="Shakirov E.V."/>
            <person name="Shibagaki N."/>
            <person name="Shinohara N."/>
            <person name="Shippen D.E."/>
            <person name="Soerensen I."/>
            <person name="Sotooka R."/>
            <person name="Sugimoto N."/>
            <person name="Sugita M."/>
            <person name="Sumikawa N."/>
            <person name="Tanurdzic M."/>
            <person name="Theissen G."/>
            <person name="Ulvskov P."/>
            <person name="Wakazuki S."/>
            <person name="Weng J.K."/>
            <person name="Willats W.W."/>
            <person name="Wipf D."/>
            <person name="Wolf P.G."/>
            <person name="Yang L."/>
            <person name="Zimmer A.D."/>
            <person name="Zhu Q."/>
            <person name="Mitros T."/>
            <person name="Hellsten U."/>
            <person name="Loque D."/>
            <person name="Otillar R."/>
            <person name="Salamov A."/>
            <person name="Schmutz J."/>
            <person name="Shapiro H."/>
            <person name="Lindquist E."/>
            <person name="Lucas S."/>
            <person name="Rokhsar D."/>
            <person name="Grigoriev I.V."/>
        </authorList>
    </citation>
    <scope>NUCLEOTIDE SEQUENCE [LARGE SCALE GENOMIC DNA]</scope>
</reference>
<evidence type="ECO:0000313" key="2">
    <source>
        <dbReference type="Proteomes" id="UP000001514"/>
    </source>
</evidence>
<name>D8T5K5_SELML</name>
<dbReference type="Gramene" id="EFJ08153">
    <property type="protein sequence ID" value="EFJ08153"/>
    <property type="gene ID" value="SELMODRAFT_429260"/>
</dbReference>
<accession>D8T5K5</accession>
<dbReference type="InterPro" id="IPR036597">
    <property type="entry name" value="Fido-like_dom_sf"/>
</dbReference>
<proteinExistence type="predicted"/>
<keyword evidence="2" id="KW-1185">Reference proteome</keyword>
<protein>
    <submittedName>
        <fullName evidence="1">Uncharacterized protein</fullName>
    </submittedName>
</protein>